<dbReference type="InterPro" id="IPR051049">
    <property type="entry name" value="Dienelactone_hydrolase-like"/>
</dbReference>
<name>A0A521ASF5_9SPHI</name>
<evidence type="ECO:0000313" key="2">
    <source>
        <dbReference type="EMBL" id="SMO37752.1"/>
    </source>
</evidence>
<reference evidence="2 3" key="1">
    <citation type="submission" date="2017-05" db="EMBL/GenBank/DDBJ databases">
        <authorList>
            <person name="Varghese N."/>
            <person name="Submissions S."/>
        </authorList>
    </citation>
    <scope>NUCLEOTIDE SEQUENCE [LARGE SCALE GENOMIC DNA]</scope>
    <source>
        <strain evidence="2 3">DSM 21342</strain>
    </source>
</reference>
<dbReference type="InterPro" id="IPR002925">
    <property type="entry name" value="Dienelactn_hydro"/>
</dbReference>
<dbReference type="Pfam" id="PF01738">
    <property type="entry name" value="DLH"/>
    <property type="match status" value="1"/>
</dbReference>
<feature type="domain" description="Dienelactone hydrolase" evidence="1">
    <location>
        <begin position="66"/>
        <end position="268"/>
    </location>
</feature>
<dbReference type="AlphaFoldDB" id="A0A521ASF5"/>
<sequence length="271" mass="30105">MTGLPFLSQAQQMSCCQTPGATASFAMLASDKQFKSSHEEPLPFHYKSVAGTDITYPTADGKTAHAFVIKSQKPTDNYVFVIHEWWGLNDYIKQESEKIYNDLGNVNVIALDLYDNQIATTREDAAKYMGAVNTERAKAIIEGAFKYVGPKAKIGTIGWCFGGGWSLQTSLLAGKQAAACVMYYGMPEKDIARLMLLNTDVLCIYGSQDQWITPKVIADFQADMKSAGKKIIVKEYNADHAFANPSNPKFDKTATEDAYKHVMEFFKSRLK</sequence>
<proteinExistence type="predicted"/>
<keyword evidence="3" id="KW-1185">Reference proteome</keyword>
<dbReference type="EMBL" id="FXSZ01000001">
    <property type="protein sequence ID" value="SMO37752.1"/>
    <property type="molecule type" value="Genomic_DNA"/>
</dbReference>
<gene>
    <name evidence="2" type="ORF">SAMN06265350_101372</name>
</gene>
<accession>A0A521ASF5</accession>
<protein>
    <submittedName>
        <fullName evidence="2">Carboxymethylenebutenolidase</fullName>
    </submittedName>
</protein>
<dbReference type="SUPFAM" id="SSF53474">
    <property type="entry name" value="alpha/beta-Hydrolases"/>
    <property type="match status" value="1"/>
</dbReference>
<dbReference type="PANTHER" id="PTHR46623">
    <property type="entry name" value="CARBOXYMETHYLENEBUTENOLIDASE-RELATED"/>
    <property type="match status" value="1"/>
</dbReference>
<dbReference type="Proteomes" id="UP000315971">
    <property type="component" value="Unassembled WGS sequence"/>
</dbReference>
<organism evidence="2 3">
    <name type="scientific">Solitalea koreensis</name>
    <dbReference type="NCBI Taxonomy" id="543615"/>
    <lineage>
        <taxon>Bacteria</taxon>
        <taxon>Pseudomonadati</taxon>
        <taxon>Bacteroidota</taxon>
        <taxon>Sphingobacteriia</taxon>
        <taxon>Sphingobacteriales</taxon>
        <taxon>Sphingobacteriaceae</taxon>
        <taxon>Solitalea</taxon>
    </lineage>
</organism>
<dbReference type="InterPro" id="IPR029058">
    <property type="entry name" value="AB_hydrolase_fold"/>
</dbReference>
<dbReference type="GO" id="GO:0016787">
    <property type="term" value="F:hydrolase activity"/>
    <property type="evidence" value="ECO:0007669"/>
    <property type="project" value="InterPro"/>
</dbReference>
<dbReference type="Gene3D" id="3.40.50.1820">
    <property type="entry name" value="alpha/beta hydrolase"/>
    <property type="match status" value="1"/>
</dbReference>
<dbReference type="PANTHER" id="PTHR46623:SF6">
    <property type="entry name" value="ALPHA_BETA-HYDROLASES SUPERFAMILY PROTEIN"/>
    <property type="match status" value="1"/>
</dbReference>
<evidence type="ECO:0000259" key="1">
    <source>
        <dbReference type="Pfam" id="PF01738"/>
    </source>
</evidence>
<evidence type="ECO:0000313" key="3">
    <source>
        <dbReference type="Proteomes" id="UP000315971"/>
    </source>
</evidence>